<organism evidence="1">
    <name type="scientific">Solanum lycopersicum</name>
    <name type="common">Tomato</name>
    <name type="synonym">Lycopersicon esculentum</name>
    <dbReference type="NCBI Taxonomy" id="4081"/>
    <lineage>
        <taxon>Eukaryota</taxon>
        <taxon>Viridiplantae</taxon>
        <taxon>Streptophyta</taxon>
        <taxon>Embryophyta</taxon>
        <taxon>Tracheophyta</taxon>
        <taxon>Spermatophyta</taxon>
        <taxon>Magnoliopsida</taxon>
        <taxon>eudicotyledons</taxon>
        <taxon>Gunneridae</taxon>
        <taxon>Pentapetalae</taxon>
        <taxon>asterids</taxon>
        <taxon>lamiids</taxon>
        <taxon>Solanales</taxon>
        <taxon>Solanaceae</taxon>
        <taxon>Solanoideae</taxon>
        <taxon>Solaneae</taxon>
        <taxon>Solanum</taxon>
        <taxon>Solanum subgen. Lycopersicon</taxon>
    </lineage>
</organism>
<reference evidence="1" key="1">
    <citation type="journal article" date="2012" name="Nature">
        <title>The tomato genome sequence provides insights into fleshy fruit evolution.</title>
        <authorList>
            <consortium name="Tomato Genome Consortium"/>
        </authorList>
    </citation>
    <scope>NUCLEOTIDE SEQUENCE [LARGE SCALE GENOMIC DNA]</scope>
    <source>
        <strain evidence="1">cv. Heinz 1706</strain>
    </source>
</reference>
<accession>A0A3Q7EW84</accession>
<proteinExistence type="predicted"/>
<dbReference type="Proteomes" id="UP000004994">
    <property type="component" value="Chromosome 2"/>
</dbReference>
<dbReference type="Gramene" id="Solyc02g021273.1.1">
    <property type="protein sequence ID" value="Solyc02g021273.1.1"/>
    <property type="gene ID" value="Solyc02g021273.1"/>
</dbReference>
<evidence type="ECO:0000313" key="1">
    <source>
        <dbReference type="EnsemblPlants" id="Solyc02g021273.1.1"/>
    </source>
</evidence>
<sequence>MEWTEDDGAIKLRQFSLLTTRGELLQAKSGSEFRTCPVSSLLLHSGELEEDQSITEHDGSLRNFYDNVTINNSKYQKMWKK</sequence>
<evidence type="ECO:0000313" key="2">
    <source>
        <dbReference type="Proteomes" id="UP000004994"/>
    </source>
</evidence>
<dbReference type="InParanoid" id="A0A3Q7EW84"/>
<keyword evidence="2" id="KW-1185">Reference proteome</keyword>
<dbReference type="AlphaFoldDB" id="A0A3Q7EW84"/>
<name>A0A3Q7EW84_SOLLC</name>
<dbReference type="EnsemblPlants" id="Solyc02g021273.1.1">
    <property type="protein sequence ID" value="Solyc02g021273.1.1"/>
    <property type="gene ID" value="Solyc02g021273.1"/>
</dbReference>
<reference evidence="1" key="2">
    <citation type="submission" date="2019-01" db="UniProtKB">
        <authorList>
            <consortium name="EnsemblPlants"/>
        </authorList>
    </citation>
    <scope>IDENTIFICATION</scope>
    <source>
        <strain evidence="1">cv. Heinz 1706</strain>
    </source>
</reference>
<protein>
    <submittedName>
        <fullName evidence="1">Uncharacterized protein</fullName>
    </submittedName>
</protein>